<dbReference type="Gene3D" id="3.90.75.20">
    <property type="match status" value="1"/>
</dbReference>
<dbReference type="Pfam" id="PF07463">
    <property type="entry name" value="NUMOD4"/>
    <property type="match status" value="1"/>
</dbReference>
<organism evidence="2 3">
    <name type="scientific">Hymenobacter polaris</name>
    <dbReference type="NCBI Taxonomy" id="2682546"/>
    <lineage>
        <taxon>Bacteria</taxon>
        <taxon>Pseudomonadati</taxon>
        <taxon>Bacteroidota</taxon>
        <taxon>Cytophagia</taxon>
        <taxon>Cytophagales</taxon>
        <taxon>Hymenobacteraceae</taxon>
        <taxon>Hymenobacter</taxon>
    </lineage>
</organism>
<evidence type="ECO:0000259" key="1">
    <source>
        <dbReference type="Pfam" id="PF07463"/>
    </source>
</evidence>
<accession>A0A7Y0AHU2</accession>
<comment type="caution">
    <text evidence="2">The sequence shown here is derived from an EMBL/GenBank/DDBJ whole genome shotgun (WGS) entry which is preliminary data.</text>
</comment>
<evidence type="ECO:0000313" key="3">
    <source>
        <dbReference type="Proteomes" id="UP000559626"/>
    </source>
</evidence>
<dbReference type="InterPro" id="IPR010902">
    <property type="entry name" value="NUMOD4"/>
</dbReference>
<dbReference type="RefSeq" id="WP_169533235.1">
    <property type="nucleotide sequence ID" value="NZ_JABBGH010000003.1"/>
</dbReference>
<dbReference type="SUPFAM" id="SSF54060">
    <property type="entry name" value="His-Me finger endonucleases"/>
    <property type="match status" value="1"/>
</dbReference>
<dbReference type="EMBL" id="JABBGH010000003">
    <property type="protein sequence ID" value="NML67582.1"/>
    <property type="molecule type" value="Genomic_DNA"/>
</dbReference>
<gene>
    <name evidence="2" type="ORF">HHL22_20470</name>
</gene>
<keyword evidence="3" id="KW-1185">Reference proteome</keyword>
<feature type="domain" description="NUMOD4" evidence="1">
    <location>
        <begin position="21"/>
        <end position="74"/>
    </location>
</feature>
<dbReference type="AlphaFoldDB" id="A0A7Y0AHU2"/>
<dbReference type="GO" id="GO:0016788">
    <property type="term" value="F:hydrolase activity, acting on ester bonds"/>
    <property type="evidence" value="ECO:0007669"/>
    <property type="project" value="InterPro"/>
</dbReference>
<proteinExistence type="predicted"/>
<name>A0A7Y0AHU2_9BACT</name>
<reference evidence="2 3" key="1">
    <citation type="submission" date="2020-04" db="EMBL/GenBank/DDBJ databases">
        <title>Hymenobacter polaris sp. nov., isolated from Arctic soil.</title>
        <authorList>
            <person name="Dahal R.H."/>
        </authorList>
    </citation>
    <scope>NUCLEOTIDE SEQUENCE [LARGE SCALE GENOMIC DNA]</scope>
    <source>
        <strain evidence="2 3">RP-2-7</strain>
    </source>
</reference>
<dbReference type="InterPro" id="IPR044925">
    <property type="entry name" value="His-Me_finger_sf"/>
</dbReference>
<protein>
    <recommendedName>
        <fullName evidence="1">NUMOD4 domain-containing protein</fullName>
    </recommendedName>
</protein>
<sequence>MEQHRILTPWLDTDLADIDGEEWRDIRGYEGAYQVSSYGRIKSLARHDRLGRFVRARIRRLSFHPQGFTTVGLRQDGLENSYAIMLLVGNAFLTKQHPDQIYMHRNKNQLDNRVANIQVGTWAESHSLDLALGKKTSRTPTLVAYQQQRAAQHLEQFGIRQQGQLSAKTCPVCLVAQPLTAYYKNHHRCKACYLQKLGIKSVGKLAASQALGEQGLRKCSKCKQIKPFADFGNSKRNAFGKQYACKACQKV</sequence>
<evidence type="ECO:0000313" key="2">
    <source>
        <dbReference type="EMBL" id="NML67582.1"/>
    </source>
</evidence>
<dbReference type="Proteomes" id="UP000559626">
    <property type="component" value="Unassembled WGS sequence"/>
</dbReference>